<comment type="caution">
    <text evidence="3">The sequence shown here is derived from an EMBL/GenBank/DDBJ whole genome shotgun (WGS) entry which is preliminary data.</text>
</comment>
<reference evidence="3 4" key="1">
    <citation type="journal article" date="2020" name="Microorganisms">
        <title>Osmotic Adaptation and Compatible Solute Biosynthesis of Phototrophic Bacteria as Revealed from Genome Analyses.</title>
        <authorList>
            <person name="Imhoff J.F."/>
            <person name="Rahn T."/>
            <person name="Kunzel S."/>
            <person name="Keller A."/>
            <person name="Neulinger S.C."/>
        </authorList>
    </citation>
    <scope>NUCLEOTIDE SEQUENCE [LARGE SCALE GENOMIC DNA]</scope>
    <source>
        <strain evidence="3 4">DSM 15382</strain>
    </source>
</reference>
<protein>
    <recommendedName>
        <fullName evidence="2">Thaumarchaeal output domain-containing protein</fullName>
    </recommendedName>
</protein>
<accession>A0ABS1CU64</accession>
<sequence length="491" mass="52293">MLTNAGVGTDTTAPPARDLAPVREAAPAGFGWNELETASPDIVLGRPPRPPALPAIEGVFFKADAAWQELGLADRPAALVLRGTEPPPVRMLRGCFDLSGRRPAEAILLPGPEALEEAAEARLASAHALLPVIDLSGRCPEADASFAVGDRASWAAVAGTLAGFAERRRSLPPRVLQAADLDTRLLAWTFIADRALQPRHDPGSRACVRYPGCFPQLETRLAAERLAGRGLLRRHFFDRFHACGDCGSFRLNVREECGSCRSPRLESVELIHHFRCAHQAPASHFARGTKLVCPKCSAQLRHYGSDHTRSGTVQNCLACGMLSPEPSIGFACLDCGGHTEGAAAARQDIFGYALTADGEAALRQGTVGTEAAAAEPGRLPAEIRAALAGAGPGTVLLALRYAAREKLLRRRGQHGFDAMRRLFLANLASTLEADSLHVATPEADWLLLQDAAPGLLAALTPRLLRGCEAPLAEPLEASLQTHDPLLLRAMA</sequence>
<dbReference type="EMBL" id="NRSG01000032">
    <property type="protein sequence ID" value="MBK1657924.1"/>
    <property type="molecule type" value="Genomic_DNA"/>
</dbReference>
<evidence type="ECO:0000259" key="2">
    <source>
        <dbReference type="Pfam" id="PF18551"/>
    </source>
</evidence>
<evidence type="ECO:0000256" key="1">
    <source>
        <dbReference type="SAM" id="MobiDB-lite"/>
    </source>
</evidence>
<dbReference type="Proteomes" id="UP000697995">
    <property type="component" value="Unassembled WGS sequence"/>
</dbReference>
<evidence type="ECO:0000313" key="4">
    <source>
        <dbReference type="Proteomes" id="UP000697995"/>
    </source>
</evidence>
<keyword evidence="4" id="KW-1185">Reference proteome</keyword>
<dbReference type="Pfam" id="PF18551">
    <property type="entry name" value="TackOD1"/>
    <property type="match status" value="1"/>
</dbReference>
<evidence type="ECO:0000313" key="3">
    <source>
        <dbReference type="EMBL" id="MBK1657924.1"/>
    </source>
</evidence>
<gene>
    <name evidence="3" type="ORF">CKO45_06730</name>
</gene>
<name>A0ABS1CU64_9PROT</name>
<feature type="domain" description="Thaumarchaeal output" evidence="2">
    <location>
        <begin position="178"/>
        <end position="353"/>
    </location>
</feature>
<dbReference type="InterPro" id="IPR040572">
    <property type="entry name" value="TackOD1"/>
</dbReference>
<organism evidence="3 4">
    <name type="scientific">Paracraurococcus ruber</name>
    <dbReference type="NCBI Taxonomy" id="77675"/>
    <lineage>
        <taxon>Bacteria</taxon>
        <taxon>Pseudomonadati</taxon>
        <taxon>Pseudomonadota</taxon>
        <taxon>Alphaproteobacteria</taxon>
        <taxon>Acetobacterales</taxon>
        <taxon>Roseomonadaceae</taxon>
        <taxon>Paracraurococcus</taxon>
    </lineage>
</organism>
<proteinExistence type="predicted"/>
<feature type="region of interest" description="Disordered" evidence="1">
    <location>
        <begin position="1"/>
        <end position="22"/>
    </location>
</feature>